<evidence type="ECO:0000313" key="3">
    <source>
        <dbReference type="Proteomes" id="UP001378592"/>
    </source>
</evidence>
<reference evidence="2 3" key="1">
    <citation type="submission" date="2024-03" db="EMBL/GenBank/DDBJ databases">
        <title>The genome assembly and annotation of the cricket Gryllus longicercus Weissman &amp; Gray.</title>
        <authorList>
            <person name="Szrajer S."/>
            <person name="Gray D."/>
            <person name="Ylla G."/>
        </authorList>
    </citation>
    <scope>NUCLEOTIDE SEQUENCE [LARGE SCALE GENOMIC DNA]</scope>
    <source>
        <strain evidence="2">DAG 2021-001</strain>
        <tissue evidence="2">Whole body minus gut</tissue>
    </source>
</reference>
<proteinExistence type="predicted"/>
<protein>
    <recommendedName>
        <fullName evidence="4">PHD-type domain-containing protein</fullName>
    </recommendedName>
</protein>
<evidence type="ECO:0000256" key="1">
    <source>
        <dbReference type="SAM" id="MobiDB-lite"/>
    </source>
</evidence>
<dbReference type="Proteomes" id="UP001378592">
    <property type="component" value="Unassembled WGS sequence"/>
</dbReference>
<dbReference type="SUPFAM" id="SSF57903">
    <property type="entry name" value="FYVE/PHD zinc finger"/>
    <property type="match status" value="1"/>
</dbReference>
<organism evidence="2 3">
    <name type="scientific">Gryllus longicercus</name>
    <dbReference type="NCBI Taxonomy" id="2509291"/>
    <lineage>
        <taxon>Eukaryota</taxon>
        <taxon>Metazoa</taxon>
        <taxon>Ecdysozoa</taxon>
        <taxon>Arthropoda</taxon>
        <taxon>Hexapoda</taxon>
        <taxon>Insecta</taxon>
        <taxon>Pterygota</taxon>
        <taxon>Neoptera</taxon>
        <taxon>Polyneoptera</taxon>
        <taxon>Orthoptera</taxon>
        <taxon>Ensifera</taxon>
        <taxon>Gryllidea</taxon>
        <taxon>Grylloidea</taxon>
        <taxon>Gryllidae</taxon>
        <taxon>Gryllinae</taxon>
        <taxon>Gryllus</taxon>
    </lineage>
</organism>
<name>A0AAN9V3M8_9ORTH</name>
<gene>
    <name evidence="2" type="ORF">R5R35_006846</name>
</gene>
<dbReference type="CDD" id="cd15489">
    <property type="entry name" value="PHD_SF"/>
    <property type="match status" value="1"/>
</dbReference>
<comment type="caution">
    <text evidence="2">The sequence shown here is derived from an EMBL/GenBank/DDBJ whole genome shotgun (WGS) entry which is preliminary data.</text>
</comment>
<keyword evidence="3" id="KW-1185">Reference proteome</keyword>
<dbReference type="EMBL" id="JAZDUA010000566">
    <property type="protein sequence ID" value="KAK7791044.1"/>
    <property type="molecule type" value="Genomic_DNA"/>
</dbReference>
<dbReference type="InterPro" id="IPR011011">
    <property type="entry name" value="Znf_FYVE_PHD"/>
</dbReference>
<evidence type="ECO:0000313" key="2">
    <source>
        <dbReference type="EMBL" id="KAK7791044.1"/>
    </source>
</evidence>
<dbReference type="Gene3D" id="3.30.40.10">
    <property type="entry name" value="Zinc/RING finger domain, C3HC4 (zinc finger)"/>
    <property type="match status" value="1"/>
</dbReference>
<dbReference type="AlphaFoldDB" id="A0AAN9V3M8"/>
<accession>A0AAN9V3M8</accession>
<sequence>MSEKIICSSCTGNIKSDRYAKCDSCNRSYHYDCVDISSTEQRCLELKGKRCLKFYCEDCEKGLRVLPEILTKLAALQQEIATLKSEGLRNPECANPSTAEAHDTVRFERTLKEFSERQLRSKNIIVYKVPESSHADSGKRRDEDKSKVAEILGSFNDDCPELQTVIRLEKKRDDQHPRPLKIVLRDSESVLKILRRKNLYEGTAKFSSDRTLQQRNYLKDLKQEVDLLNSIPGSEKKNHQVPKWFPGNCDAE</sequence>
<evidence type="ECO:0008006" key="4">
    <source>
        <dbReference type="Google" id="ProtNLM"/>
    </source>
</evidence>
<feature type="region of interest" description="Disordered" evidence="1">
    <location>
        <begin position="232"/>
        <end position="252"/>
    </location>
</feature>
<dbReference type="InterPro" id="IPR013083">
    <property type="entry name" value="Znf_RING/FYVE/PHD"/>
</dbReference>